<reference evidence="1 2" key="1">
    <citation type="journal article" date="2013" name="Curr. Biol.">
        <title>The Genome of the Foraminiferan Reticulomyxa filosa.</title>
        <authorList>
            <person name="Glockner G."/>
            <person name="Hulsmann N."/>
            <person name="Schleicher M."/>
            <person name="Noegel A.A."/>
            <person name="Eichinger L."/>
            <person name="Gallinger C."/>
            <person name="Pawlowski J."/>
            <person name="Sierra R."/>
            <person name="Euteneuer U."/>
            <person name="Pillet L."/>
            <person name="Moustafa A."/>
            <person name="Platzer M."/>
            <person name="Groth M."/>
            <person name="Szafranski K."/>
            <person name="Schliwa M."/>
        </authorList>
    </citation>
    <scope>NUCLEOTIDE SEQUENCE [LARGE SCALE GENOMIC DNA]</scope>
</reference>
<proteinExistence type="predicted"/>
<dbReference type="AlphaFoldDB" id="X6LV19"/>
<dbReference type="EMBL" id="ASPP01029181">
    <property type="protein sequence ID" value="ETO04575.1"/>
    <property type="molecule type" value="Genomic_DNA"/>
</dbReference>
<organism evidence="1 2">
    <name type="scientific">Reticulomyxa filosa</name>
    <dbReference type="NCBI Taxonomy" id="46433"/>
    <lineage>
        <taxon>Eukaryota</taxon>
        <taxon>Sar</taxon>
        <taxon>Rhizaria</taxon>
        <taxon>Retaria</taxon>
        <taxon>Foraminifera</taxon>
        <taxon>Monothalamids</taxon>
        <taxon>Reticulomyxidae</taxon>
        <taxon>Reticulomyxa</taxon>
    </lineage>
</organism>
<evidence type="ECO:0000313" key="2">
    <source>
        <dbReference type="Proteomes" id="UP000023152"/>
    </source>
</evidence>
<dbReference type="Proteomes" id="UP000023152">
    <property type="component" value="Unassembled WGS sequence"/>
</dbReference>
<accession>X6LV19</accession>
<sequence length="141" mass="16498">MNYGRCVGQYSRKQKVEDEEGQNLNIDDDDEEKNNIIKLDLFKGKKKENSWPTINSKDGIKLRATGVNEQWKPGRNIVCCIFRLHHCKKLCALHLCNKRLLYLPNCLLYRLLTTGDLLDDVQEARKKNNSECVKNKKIKYK</sequence>
<protein>
    <submittedName>
        <fullName evidence="1">Uncharacterized protein</fullName>
    </submittedName>
</protein>
<gene>
    <name evidence="1" type="ORF">RFI_32822</name>
</gene>
<comment type="caution">
    <text evidence="1">The sequence shown here is derived from an EMBL/GenBank/DDBJ whole genome shotgun (WGS) entry which is preliminary data.</text>
</comment>
<name>X6LV19_RETFI</name>
<keyword evidence="2" id="KW-1185">Reference proteome</keyword>
<evidence type="ECO:0000313" key="1">
    <source>
        <dbReference type="EMBL" id="ETO04575.1"/>
    </source>
</evidence>